<dbReference type="PROSITE" id="PS01162">
    <property type="entry name" value="QOR_ZETA_CRYSTAL"/>
    <property type="match status" value="1"/>
</dbReference>
<dbReference type="GO" id="GO:0031177">
    <property type="term" value="F:phosphopantetheine binding"/>
    <property type="evidence" value="ECO:0007669"/>
    <property type="project" value="InterPro"/>
</dbReference>
<keyword evidence="7" id="KW-0511">Multifunctional enzyme</keyword>
<dbReference type="SMART" id="SM01294">
    <property type="entry name" value="PKS_PP_betabranch"/>
    <property type="match status" value="2"/>
</dbReference>
<dbReference type="Pfam" id="PF00550">
    <property type="entry name" value="PP-binding"/>
    <property type="match status" value="2"/>
</dbReference>
<organism evidence="19 20">
    <name type="scientific">Microbispora triticiradicis</name>
    <dbReference type="NCBI Taxonomy" id="2200763"/>
    <lineage>
        <taxon>Bacteria</taxon>
        <taxon>Bacillati</taxon>
        <taxon>Actinomycetota</taxon>
        <taxon>Actinomycetes</taxon>
        <taxon>Streptosporangiales</taxon>
        <taxon>Streptosporangiaceae</taxon>
        <taxon>Microbispora</taxon>
    </lineage>
</organism>
<evidence type="ECO:0000256" key="3">
    <source>
        <dbReference type="ARBA" id="ARBA00022553"/>
    </source>
</evidence>
<dbReference type="InterPro" id="IPR036736">
    <property type="entry name" value="ACP-like_sf"/>
</dbReference>
<dbReference type="PROSITE" id="PS00012">
    <property type="entry name" value="PHOSPHOPANTETHEINE"/>
    <property type="match status" value="2"/>
</dbReference>
<feature type="domain" description="PKS/mFAS DH" evidence="18">
    <location>
        <begin position="2360"/>
        <end position="2663"/>
    </location>
</feature>
<evidence type="ECO:0000256" key="11">
    <source>
        <dbReference type="ARBA" id="ARBA00060622"/>
    </source>
</evidence>
<keyword evidence="6" id="KW-0045">Antibiotic biosynthesis</keyword>
<dbReference type="CDD" id="cd00833">
    <property type="entry name" value="PKS"/>
    <property type="match status" value="2"/>
</dbReference>
<dbReference type="InterPro" id="IPR049551">
    <property type="entry name" value="PKS_DH_C"/>
</dbReference>
<feature type="compositionally biased region" description="Basic and acidic residues" evidence="15">
    <location>
        <begin position="1265"/>
        <end position="1281"/>
    </location>
</feature>
<reference evidence="19" key="1">
    <citation type="submission" date="2019-05" db="EMBL/GenBank/DDBJ databases">
        <title>Isolation, diversity and antifungal activity of Actinobacteria from wheat.</title>
        <authorList>
            <person name="Yu B."/>
        </authorList>
    </citation>
    <scope>NUCLEOTIDE SEQUENCE [LARGE SCALE GENOMIC DNA]</scope>
    <source>
        <strain evidence="19">NEAU-HEGS1-5</strain>
    </source>
</reference>
<dbReference type="GO" id="GO:0008270">
    <property type="term" value="F:zinc ion binding"/>
    <property type="evidence" value="ECO:0007669"/>
    <property type="project" value="InterPro"/>
</dbReference>
<dbReference type="PROSITE" id="PS52004">
    <property type="entry name" value="KS3_2"/>
    <property type="match status" value="2"/>
</dbReference>
<feature type="region of interest" description="N-terminal hotdog fold" evidence="14">
    <location>
        <begin position="2360"/>
        <end position="2500"/>
    </location>
</feature>
<dbReference type="SMART" id="SM00829">
    <property type="entry name" value="PKS_ER"/>
    <property type="match status" value="1"/>
</dbReference>
<dbReference type="InterPro" id="IPR006162">
    <property type="entry name" value="Ppantetheine_attach_site"/>
</dbReference>
<feature type="region of interest" description="Disordered" evidence="15">
    <location>
        <begin position="2500"/>
        <end position="2522"/>
    </location>
</feature>
<feature type="region of interest" description="C-terminal hotdog fold" evidence="14">
    <location>
        <begin position="2529"/>
        <end position="2663"/>
    </location>
</feature>
<feature type="compositionally biased region" description="Low complexity" evidence="15">
    <location>
        <begin position="1074"/>
        <end position="1088"/>
    </location>
</feature>
<dbReference type="InterPro" id="IPR032821">
    <property type="entry name" value="PKS_assoc"/>
</dbReference>
<dbReference type="InterPro" id="IPR020807">
    <property type="entry name" value="PKS_DH"/>
</dbReference>
<dbReference type="GO" id="GO:0016491">
    <property type="term" value="F:oxidoreductase activity"/>
    <property type="evidence" value="ECO:0007669"/>
    <property type="project" value="InterPro"/>
</dbReference>
<dbReference type="InterPro" id="IPR001227">
    <property type="entry name" value="Ac_transferase_dom_sf"/>
</dbReference>
<dbReference type="GO" id="GO:0004312">
    <property type="term" value="F:fatty acid synthase activity"/>
    <property type="evidence" value="ECO:0007669"/>
    <property type="project" value="TreeGrafter"/>
</dbReference>
<dbReference type="InterPro" id="IPR011032">
    <property type="entry name" value="GroES-like_sf"/>
</dbReference>
<dbReference type="SUPFAM" id="SSF52151">
    <property type="entry name" value="FabD/lysophospholipase-like"/>
    <property type="match status" value="2"/>
</dbReference>
<dbReference type="InterPro" id="IPR049900">
    <property type="entry name" value="PKS_mFAS_DH"/>
</dbReference>
<feature type="active site" description="Proton acceptor; for dehydratase activity" evidence="14">
    <location>
        <position position="968"/>
    </location>
</feature>
<dbReference type="Gene3D" id="3.40.366.10">
    <property type="entry name" value="Malonyl-Coenzyme A Acyl Carrier Protein, domain 2"/>
    <property type="match status" value="2"/>
</dbReference>
<dbReference type="GO" id="GO:0047879">
    <property type="term" value="F:erythronolide synthase activity"/>
    <property type="evidence" value="ECO:0007669"/>
    <property type="project" value="UniProtKB-EC"/>
</dbReference>
<dbReference type="Gene3D" id="3.40.50.720">
    <property type="entry name" value="NAD(P)-binding Rossmann-like Domain"/>
    <property type="match status" value="3"/>
</dbReference>
<dbReference type="InterPro" id="IPR036291">
    <property type="entry name" value="NAD(P)-bd_dom_sf"/>
</dbReference>
<comment type="caution">
    <text evidence="19">The sequence shown here is derived from an EMBL/GenBank/DDBJ whole genome shotgun (WGS) entry which is preliminary data.</text>
</comment>
<dbReference type="Pfam" id="PF02801">
    <property type="entry name" value="Ketoacyl-synt_C"/>
    <property type="match status" value="2"/>
</dbReference>
<dbReference type="InterPro" id="IPR020843">
    <property type="entry name" value="ER"/>
</dbReference>
<keyword evidence="8" id="KW-0012">Acyltransferase</keyword>
<dbReference type="InterPro" id="IPR018201">
    <property type="entry name" value="Ketoacyl_synth_AS"/>
</dbReference>
<dbReference type="SUPFAM" id="SSF51735">
    <property type="entry name" value="NAD(P)-binding Rossmann-fold domains"/>
    <property type="match status" value="3"/>
</dbReference>
<feature type="compositionally biased region" description="Low complexity" evidence="15">
    <location>
        <begin position="3422"/>
        <end position="3431"/>
    </location>
</feature>
<dbReference type="Pfam" id="PF14765">
    <property type="entry name" value="PS-DH"/>
    <property type="match status" value="2"/>
</dbReference>
<feature type="domain" description="Carrier" evidence="16">
    <location>
        <begin position="3457"/>
        <end position="3532"/>
    </location>
</feature>
<protein>
    <recommendedName>
        <fullName evidence="13">6-deoxyerythronolide-B synthase</fullName>
        <ecNumber evidence="13">2.3.1.94</ecNumber>
    </recommendedName>
</protein>
<evidence type="ECO:0000256" key="6">
    <source>
        <dbReference type="ARBA" id="ARBA00023194"/>
    </source>
</evidence>
<evidence type="ECO:0000256" key="13">
    <source>
        <dbReference type="ARBA" id="ARBA00066981"/>
    </source>
</evidence>
<keyword evidence="5" id="KW-0677">Repeat</keyword>
<dbReference type="GO" id="GO:0033068">
    <property type="term" value="P:macrolide biosynthetic process"/>
    <property type="evidence" value="ECO:0007669"/>
    <property type="project" value="UniProtKB-ARBA"/>
</dbReference>
<dbReference type="Pfam" id="PF00698">
    <property type="entry name" value="Acyl_transf_1"/>
    <property type="match status" value="2"/>
</dbReference>
<dbReference type="Pfam" id="PF16197">
    <property type="entry name" value="KAsynt_C_assoc"/>
    <property type="match status" value="1"/>
</dbReference>
<dbReference type="SMART" id="SM00826">
    <property type="entry name" value="PKS_DH"/>
    <property type="match status" value="2"/>
</dbReference>
<dbReference type="InterPro" id="IPR014043">
    <property type="entry name" value="Acyl_transferase_dom"/>
</dbReference>
<dbReference type="Gene3D" id="3.90.180.10">
    <property type="entry name" value="Medium-chain alcohol dehydrogenases, catalytic domain"/>
    <property type="match status" value="1"/>
</dbReference>
<evidence type="ECO:0000256" key="9">
    <source>
        <dbReference type="ARBA" id="ARBA00052442"/>
    </source>
</evidence>
<evidence type="ECO:0000256" key="12">
    <source>
        <dbReference type="ARBA" id="ARBA00063272"/>
    </source>
</evidence>
<feature type="active site" description="Proton donor; for dehydratase activity" evidence="14">
    <location>
        <position position="2585"/>
    </location>
</feature>
<comment type="function">
    <text evidence="10">Involved in the biosynthesis of antibiotic erythromycin via the biosynthesis of its aglycone precursor, 6-deoxyerythronolide B (6-dEB).</text>
</comment>
<dbReference type="SUPFAM" id="SSF50129">
    <property type="entry name" value="GroES-like"/>
    <property type="match status" value="1"/>
</dbReference>
<comment type="subunit">
    <text evidence="12">Homodimer. Erythronolide synthase is composed of EryAI, EryAII and EryAIII multimodular (2 modules) polypeptides each coding for a functional synthase subunit which participates in 2 of the six FAS-like elongation steps required for formation of the polyketide. Module 1, 2, 3, 4, 5, and 6 participating in biosynthesis steps 1, 2, 3, 4, 5, and 6, respectively.</text>
</comment>
<evidence type="ECO:0000256" key="10">
    <source>
        <dbReference type="ARBA" id="ARBA00060158"/>
    </source>
</evidence>
<dbReference type="InterPro" id="IPR014031">
    <property type="entry name" value="Ketoacyl_synth_C"/>
</dbReference>
<sequence length="3576" mass="370236">MANEDRLRDYLRRTTADLLRARAELERLEQAAREPLAIVAMACRYPGGVRTPEDLWRLVESGTDAITPFPRDRGWPLDELYDPDPDREGTSYATEGGFLHDAAGFDPELFGISPREAPAVDPQQRLLLQATWEVFERAGLNPRGLTGERVGVFVGVMYSDYASRHARAPEGLEGFVGTGSAGSVASGRIAYTFGLQGPAVTLDTACSSSLVALHYAAQAVRRGDCEMAVAGGATVMATPATFVEFSRQRGLSPDGRCKAYAAAADGTGWAEGVGLVLVERLSEARRKGHPVVAVLRGSAVNSDGASSRLSAPNGAAQQRVVRAALADAGLDPGEVDAVEGHGTGTGLGDPIEANALMEVYGGARPAGDPVWLGSLKSNIGHTQAAAGVGGVIKMVLAMRHGVLPASLHIDAPTPHVDWAAGGLAPLTAARPWPERDRARRAAVSSFGISGTNAHVVIEQPPADADQEGGEHPEGQEHPDGRPVVWTVSGHTEQALRDQLTRLREWVSGHPDARPADVAHTLRTGRADLLHRAVAVGTDLPGLTGALAALEEGLPSPYAASGEAGAPARPVFVFPGQGSQWAGMARELFASWEPFREEMLKCAAALAPHVEWDLVEVVTAPAGGTTGALLDRVDVVQPALFAVMASLTAAWRSLGVEPAAVVGHSQGEIAAAYAAGILDLADAAALVARRSRAIADIAGGGAMASVELAAAELRRRFGDVDGIAVAAVNGPAATVVSGEAGAVRELVSRCEAEGVRARLVPVDYASHSPAVEPLREPLLARLAGIRPRPGHVPFHSTVLAGEVDGAALDAAYWYDNLREPVRLRETVAALVEAGHRCFLEVSPHPVLTAPLRDTAEEAGAAAHVVGTLRRDEGGLDRLLASAGALFAAGVPVEWGPFTAGSRVDLPTYAFQERRFWLDTVTAAPPAAAPGPSGLPSAGHPVLGVAVEDTGGRRVLFSGVLPAEGWSRQHRLGERRLLPGSGLAELALAAGERVGLSRIEDVTLLAPVEVAEAAVRLQVEVEAAPGGATFAIHARTGEGDAAGPWRLHASGSLAPGDLPGDSPNDLPNDLSGVLPGDGDAAGPPGEWPPEGAESLDVEAGYGRLAEAGAHYGPALRAVRAAWARDGEVFAEVFADSATNPATSPVTDPAADPVDDPAARVAGPGGHATGPATEGDGYAIHPAALDGAVQAAFLDRVLRAGDDGPPEPVVPFAWSGVRAYTPAAGPLRARVTRTGPDTYALLLTTPDGQAVLTADEVRVRPVPAPEAGRPERPEAPDAYEDRPHPHLHAHSHPPLGPALRLRPPRKRALAGHHPGEAGGPATTLAAADGGHAGAHAVLKGLTAREREERLLDLVSRGIAGLLGYDSAGEVRPDRPFRDLGLDSLTGVQLRDHLGRALGLRLPSTLVFDHPTPRALARHLSESVAGSETVAETGAETGAAPAVPQARDDAEDPVVIVSMACRYPGGVTTPEELWELLEAGGDAIGEFPADRGWDLATLFDDDPDTPGTSYARHGGFIHDAADFDADFFEMNPREARAADPQQRLLLETSWEAFQRAGIDPTRLRGSRTGVYVGLIYTEYGARAQDDPREHGGYLGTGSAGSVASGRIAYTFGLEGPAITVDTACSSSLVALHLAVRALRAGECDLALVGGATLMATPATFVEFSRQRGLSPDGRCRAFADAADGTGFSEGVGLLLVERLSDARREGHPVLAVVKGTAVNQDGASNGLTAPNGPAQERVIAEALRAAGLAPADVDAVEAHGTGTTLGDPVEARALLRTYGATRGDRPPLRLGSLKSNIGHTQAAAGAGGLIKMILALRHETLPRTLHVDAPSRHVDWDGGGLELVTEAVPWPSGDRPRRFGVSAFGMSGTNAHVIVEEPPAADLGPGLDPDPDSGVEQEPAVAVPLVLSAKSAGALRGEARRLGEYLERHPGVPLADVAAELVRTRAEFGHRAVVVASGREEAIEGLAAVAGGTPSATVVTGHARQARRPVFVYPGQGTQWDGMARALLEESPAFAARIAECAAALDPVTGRSLREALLGGADLGRVDVVQPVLWATMTGLTAVWESFGVRPAAVVGHSQGEIAAALAAGALSLEESAAVVALRSRALLALSGQGAMLSVAASADMVRAAVEATGDGTRIAVAAINGPAATVVAGEAGAVHRLERALRERGVRVRLVEVDYASHSPQVEPLEAELLEVLPEPAPLPEYTADVFSTVTGGRVEPGGETGFGRPAYWYRNLRSPVLLQSAVEAALAAGHEVFIEVSPHPVLGMGVQEILEAAAEDRSTAVVGTLRREDGGLGRVLVSVAEAWVNGVPVDWAAHPPIARRVRTPRRIPTLPTYAFDRRRHWLEPARPAAAPRARGTGHPLLDTVVRPAGEDRVLLLGRVGLDDHPWLAGHAVDGAVLVPGAVLAELAAFAGESAGVPRVDELTLTRPLVLEPSGAAEIQVTVGPAEPDGRREIALHARPAPGTAAAASDPVADFAADPLGPPWTAHATGFLAPAVPARVNGSHSPAPDDRAGPVGERPGGAWPPAGAVPLPVAGLYEDLAARGYHYGPAFRGLRSAWRSGDDVVAEVSLEVPAGFRVAPTLLDAALHALGPAGLFPDDGAVRLPFTWRGFTLHGRAPGTVRVRLGRAGDDAVAVELATAEGVPVASVEAVTLRAADPADLAAASVGDALHELVWEPVSPGSGVPRERAWVLGTDAEADHPDLDAALAALDAGRPAPDVLVLDVPSALGEGDVPEAVRAALLEVLGTLRRGLADPRLGGTLFAVRTRDAVAAAPGDAVDALHGAAVWGLVRSAQSEEPGRIALVDAGSAPLAQVLDAVATGEPQTAVRNGLPLAPRLTTRRPDLVRPRGAWRLEAGEGGVAEDLVCRPVEERPLGPGEVRVAVRASGLNFRDAMLVLGMYPGSADLGTEGAGVVAEVGDGVTGLAPGDRVMGLVPGGVGPSAVTDHRLLAPIPPGLTFAQAATVPAVFLTAYYALRDLAGARPGERLLVHSAAGGVGGAAIQLARHWGLTVFGTASPAKWPHLERAGLPREHVANSRDLSFTEAVRAATGGRGVDIVLNSLAREFVDASLGLLAPGGRFVEMGKTDVRDPGEIDDRHGVLYRAFDLAEAGPHRIAAMLAEIAALLAEGVLTPLPVTAWQTGRAPEAVRHLGLARHVGKVALRVPRPLDPEGTVLVTGGTGGLGRLVAAHLARAHGIRHLLLVSRQGERAPGVEALRAELGALGAHLTVVAADVADRAALAGALGAVPAGHPLTGVVHAAGVLDDATLATLTPERLDAVLRPKADGAWHLHELTRELDLAAFVLFSSAAGIVGSPGQAAYAAANVFLDALAAARARQGLPATSVAWGLWRSDSAMTGALTAADRARMARSGLLPLAPEHALSLLDAALDAAAPALAAVRLDPARLAAIPDLAAPLRALARRGASAPAPATPKSDEGSGDSGGLPALLAAADAERRRVLVTETVLRNVEAVLGRAPEDDAGERRSFKELGFDSLTAVELRNRLGKATGLRLPATVVFDQPTPDALAAYLLRRLVPDDPEPAVPAPVAADTTEEIPATAEELFRFIDSELRSEGRRHV</sequence>
<dbReference type="Pfam" id="PF08990">
    <property type="entry name" value="Docking"/>
    <property type="match status" value="1"/>
</dbReference>
<dbReference type="Pfam" id="PF08659">
    <property type="entry name" value="KR"/>
    <property type="match status" value="1"/>
</dbReference>
<feature type="domain" description="Ketosynthase family 3 (KS3)" evidence="17">
    <location>
        <begin position="33"/>
        <end position="459"/>
    </location>
</feature>
<name>A0A5R8YL81_9ACTN</name>
<dbReference type="FunFam" id="3.40.366.10:FF:000002">
    <property type="entry name" value="Probable polyketide synthase 2"/>
    <property type="match status" value="1"/>
</dbReference>
<dbReference type="EMBL" id="VANP01000014">
    <property type="protein sequence ID" value="TLP54007.1"/>
    <property type="molecule type" value="Genomic_DNA"/>
</dbReference>
<dbReference type="InterPro" id="IPR020841">
    <property type="entry name" value="PKS_Beta-ketoAc_synthase_dom"/>
</dbReference>
<feature type="region of interest" description="Disordered" evidence="15">
    <location>
        <begin position="1040"/>
        <end position="1088"/>
    </location>
</feature>
<evidence type="ECO:0000256" key="7">
    <source>
        <dbReference type="ARBA" id="ARBA00023268"/>
    </source>
</evidence>
<dbReference type="Gene3D" id="1.10.1200.10">
    <property type="entry name" value="ACP-like"/>
    <property type="match status" value="2"/>
</dbReference>
<dbReference type="InterPro" id="IPR002364">
    <property type="entry name" value="Quin_OxRdtase/zeta-crystal_CS"/>
</dbReference>
<feature type="region of interest" description="Disordered" evidence="15">
    <location>
        <begin position="462"/>
        <end position="482"/>
    </location>
</feature>
<dbReference type="PROSITE" id="PS52019">
    <property type="entry name" value="PKS_MFAS_DH"/>
    <property type="match status" value="2"/>
</dbReference>
<dbReference type="SUPFAM" id="SSF47336">
    <property type="entry name" value="ACP-like"/>
    <property type="match status" value="2"/>
</dbReference>
<dbReference type="InterPro" id="IPR057326">
    <property type="entry name" value="KR_dom"/>
</dbReference>
<dbReference type="SMART" id="SM00827">
    <property type="entry name" value="PKS_AT"/>
    <property type="match status" value="2"/>
</dbReference>
<dbReference type="FunFam" id="3.40.50.720:FF:000209">
    <property type="entry name" value="Polyketide synthase Pks12"/>
    <property type="match status" value="1"/>
</dbReference>
<dbReference type="Pfam" id="PF13602">
    <property type="entry name" value="ADH_zinc_N_2"/>
    <property type="match status" value="1"/>
</dbReference>
<comment type="pathway">
    <text evidence="11">Antibiotic biosynthesis; erythromycin biosynthesis.</text>
</comment>
<dbReference type="InterPro" id="IPR013968">
    <property type="entry name" value="PKS_KR"/>
</dbReference>
<dbReference type="InterPro" id="IPR013154">
    <property type="entry name" value="ADH-like_N"/>
</dbReference>
<dbReference type="FunFam" id="1.10.1200.10:FF:000007">
    <property type="entry name" value="Probable polyketide synthase pks17"/>
    <property type="match status" value="1"/>
</dbReference>
<dbReference type="PROSITE" id="PS00606">
    <property type="entry name" value="KS3_1"/>
    <property type="match status" value="2"/>
</dbReference>
<feature type="active site" description="Proton acceptor; for dehydratase activity" evidence="14">
    <location>
        <position position="2392"/>
    </location>
</feature>
<dbReference type="Pfam" id="PF08240">
    <property type="entry name" value="ADH_N"/>
    <property type="match status" value="1"/>
</dbReference>
<evidence type="ECO:0000256" key="4">
    <source>
        <dbReference type="ARBA" id="ARBA00022679"/>
    </source>
</evidence>
<dbReference type="PROSITE" id="PS50075">
    <property type="entry name" value="CARRIER"/>
    <property type="match status" value="2"/>
</dbReference>
<proteinExistence type="predicted"/>
<keyword evidence="2" id="KW-0596">Phosphopantetheine</keyword>
<dbReference type="SMART" id="SM00825">
    <property type="entry name" value="PKS_KS"/>
    <property type="match status" value="2"/>
</dbReference>
<evidence type="ECO:0000256" key="5">
    <source>
        <dbReference type="ARBA" id="ARBA00022737"/>
    </source>
</evidence>
<evidence type="ECO:0000256" key="2">
    <source>
        <dbReference type="ARBA" id="ARBA00022450"/>
    </source>
</evidence>
<dbReference type="InterPro" id="IPR015083">
    <property type="entry name" value="NorB/c/GfsB-D-like_docking"/>
</dbReference>
<dbReference type="CDD" id="cd05195">
    <property type="entry name" value="enoyl_red"/>
    <property type="match status" value="1"/>
</dbReference>
<dbReference type="InterPro" id="IPR016035">
    <property type="entry name" value="Acyl_Trfase/lysoPLipase"/>
</dbReference>
<dbReference type="InterPro" id="IPR016039">
    <property type="entry name" value="Thiolase-like"/>
</dbReference>
<feature type="region of interest" description="Disordered" evidence="15">
    <location>
        <begin position="3422"/>
        <end position="3444"/>
    </location>
</feature>
<dbReference type="GO" id="GO:0006633">
    <property type="term" value="P:fatty acid biosynthetic process"/>
    <property type="evidence" value="ECO:0007669"/>
    <property type="project" value="InterPro"/>
</dbReference>
<dbReference type="EC" id="2.3.1.94" evidence="13"/>
<keyword evidence="4" id="KW-0808">Transferase</keyword>
<feature type="compositionally biased region" description="Basic and acidic residues" evidence="15">
    <location>
        <begin position="468"/>
        <end position="480"/>
    </location>
</feature>
<dbReference type="OrthoDB" id="4537517at2"/>
<dbReference type="InterPro" id="IPR042104">
    <property type="entry name" value="PKS_dehydratase_sf"/>
</dbReference>
<comment type="catalytic activity">
    <reaction evidence="9">
        <text>6 (S)-methylmalonyl-CoA + propanoyl-CoA + 6 NADPH + 12 H(+) = 6-deoxyerythronolide B + 6 CO2 + 6 NADP(+) + 7 CoA + H2O</text>
        <dbReference type="Rhea" id="RHEA:23068"/>
        <dbReference type="ChEBI" id="CHEBI:15377"/>
        <dbReference type="ChEBI" id="CHEBI:15378"/>
        <dbReference type="ChEBI" id="CHEBI:16089"/>
        <dbReference type="ChEBI" id="CHEBI:16526"/>
        <dbReference type="ChEBI" id="CHEBI:57287"/>
        <dbReference type="ChEBI" id="CHEBI:57327"/>
        <dbReference type="ChEBI" id="CHEBI:57392"/>
        <dbReference type="ChEBI" id="CHEBI:57783"/>
        <dbReference type="ChEBI" id="CHEBI:58349"/>
        <dbReference type="EC" id="2.3.1.94"/>
    </reaction>
</comment>
<evidence type="ECO:0000259" key="18">
    <source>
        <dbReference type="PROSITE" id="PS52019"/>
    </source>
</evidence>
<dbReference type="Proteomes" id="UP000309033">
    <property type="component" value="Unassembled WGS sequence"/>
</dbReference>
<dbReference type="InterPro" id="IPR020806">
    <property type="entry name" value="PKS_PP-bd"/>
</dbReference>
<feature type="domain" description="Ketosynthase family 3 (KS3)" evidence="17">
    <location>
        <begin position="1447"/>
        <end position="1873"/>
    </location>
</feature>
<accession>A0A5R8YL81</accession>
<evidence type="ECO:0000256" key="14">
    <source>
        <dbReference type="PROSITE-ProRule" id="PRU01363"/>
    </source>
</evidence>
<keyword evidence="20" id="KW-1185">Reference proteome</keyword>
<feature type="region of interest" description="Disordered" evidence="15">
    <location>
        <begin position="1255"/>
        <end position="1324"/>
    </location>
</feature>
<dbReference type="SUPFAM" id="SSF53901">
    <property type="entry name" value="Thiolase-like"/>
    <property type="match status" value="2"/>
</dbReference>
<evidence type="ECO:0000256" key="8">
    <source>
        <dbReference type="ARBA" id="ARBA00023315"/>
    </source>
</evidence>
<keyword evidence="3" id="KW-0597">Phosphoprotein</keyword>
<dbReference type="SUPFAM" id="SSF55048">
    <property type="entry name" value="Probable ACP-binding domain of malonyl-CoA ACP transacylase"/>
    <property type="match status" value="2"/>
</dbReference>
<evidence type="ECO:0000313" key="20">
    <source>
        <dbReference type="Proteomes" id="UP000309033"/>
    </source>
</evidence>
<dbReference type="Gene3D" id="3.30.70.3290">
    <property type="match status" value="2"/>
</dbReference>
<dbReference type="InterPro" id="IPR009081">
    <property type="entry name" value="PP-bd_ACP"/>
</dbReference>
<dbReference type="SMART" id="SM00822">
    <property type="entry name" value="PKS_KR"/>
    <property type="match status" value="1"/>
</dbReference>
<dbReference type="SMART" id="SM00823">
    <property type="entry name" value="PKS_PP"/>
    <property type="match status" value="2"/>
</dbReference>
<evidence type="ECO:0000259" key="16">
    <source>
        <dbReference type="PROSITE" id="PS50075"/>
    </source>
</evidence>
<dbReference type="PANTHER" id="PTHR43775:SF51">
    <property type="entry name" value="INACTIVE PHENOLPHTHIOCEROL SYNTHESIS POLYKETIDE SYNTHASE TYPE I PKS1-RELATED"/>
    <property type="match status" value="1"/>
</dbReference>
<evidence type="ECO:0000259" key="17">
    <source>
        <dbReference type="PROSITE" id="PS52004"/>
    </source>
</evidence>
<dbReference type="InterPro" id="IPR014030">
    <property type="entry name" value="Ketoacyl_synth_N"/>
</dbReference>
<feature type="region of interest" description="N-terminal hotdog fold" evidence="14">
    <location>
        <begin position="938"/>
        <end position="1058"/>
    </location>
</feature>
<dbReference type="FunFam" id="3.40.47.10:FF:000019">
    <property type="entry name" value="Polyketide synthase type I"/>
    <property type="match status" value="2"/>
</dbReference>
<feature type="active site" description="Proton donor; for dehydratase activity" evidence="14">
    <location>
        <position position="1183"/>
    </location>
</feature>
<evidence type="ECO:0000256" key="1">
    <source>
        <dbReference type="ARBA" id="ARBA00001957"/>
    </source>
</evidence>
<dbReference type="InterPro" id="IPR016036">
    <property type="entry name" value="Malonyl_transacylase_ACP-bd"/>
</dbReference>
<dbReference type="InterPro" id="IPR050091">
    <property type="entry name" value="PKS_NRPS_Biosynth_Enz"/>
</dbReference>
<gene>
    <name evidence="19" type="ORF">FED44_28665</name>
</gene>
<evidence type="ECO:0000313" key="19">
    <source>
        <dbReference type="EMBL" id="TLP54007.1"/>
    </source>
</evidence>
<dbReference type="Pfam" id="PF21089">
    <property type="entry name" value="PKS_DH_N"/>
    <property type="match status" value="2"/>
</dbReference>
<feature type="domain" description="PKS/mFAS DH" evidence="18">
    <location>
        <begin position="938"/>
        <end position="1265"/>
    </location>
</feature>
<dbReference type="Gene3D" id="3.40.47.10">
    <property type="match status" value="2"/>
</dbReference>
<dbReference type="InterPro" id="IPR049552">
    <property type="entry name" value="PKS_DH_N"/>
</dbReference>
<dbReference type="Gene3D" id="3.10.129.110">
    <property type="entry name" value="Polyketide synthase dehydratase"/>
    <property type="match status" value="2"/>
</dbReference>
<dbReference type="Pfam" id="PF00109">
    <property type="entry name" value="ketoacyl-synt"/>
    <property type="match status" value="2"/>
</dbReference>
<evidence type="ECO:0000256" key="15">
    <source>
        <dbReference type="SAM" id="MobiDB-lite"/>
    </source>
</evidence>
<comment type="cofactor">
    <cofactor evidence="1">
        <name>pantetheine 4'-phosphate</name>
        <dbReference type="ChEBI" id="CHEBI:47942"/>
    </cofactor>
</comment>
<dbReference type="Pfam" id="PF22621">
    <property type="entry name" value="CurL-like_PKS_C"/>
    <property type="match status" value="1"/>
</dbReference>
<dbReference type="GO" id="GO:0004315">
    <property type="term" value="F:3-oxoacyl-[acyl-carrier-protein] synthase activity"/>
    <property type="evidence" value="ECO:0007669"/>
    <property type="project" value="InterPro"/>
</dbReference>
<feature type="domain" description="Carrier" evidence="16">
    <location>
        <begin position="1345"/>
        <end position="1420"/>
    </location>
</feature>
<dbReference type="PANTHER" id="PTHR43775">
    <property type="entry name" value="FATTY ACID SYNTHASE"/>
    <property type="match status" value="1"/>
</dbReference>
<feature type="region of interest" description="C-terminal hotdog fold" evidence="14">
    <location>
        <begin position="1090"/>
        <end position="1265"/>
    </location>
</feature>